<dbReference type="PANTHER" id="PTHR13738">
    <property type="entry name" value="TROPONIN I"/>
    <property type="match status" value="1"/>
</dbReference>
<evidence type="ECO:0000313" key="4">
    <source>
        <dbReference type="Proteomes" id="UP000728032"/>
    </source>
</evidence>
<evidence type="ECO:0000256" key="2">
    <source>
        <dbReference type="SAM" id="Coils"/>
    </source>
</evidence>
<name>A0A7R9QZK2_9ACAR</name>
<protein>
    <recommendedName>
        <fullName evidence="5">Troponin I</fullName>
    </recommendedName>
</protein>
<sequence length="190" mass="22040">FGLQDEKARKKQEIRERLEAEMKSTKKKGFMTPERKKKLRQLLRKKAAEELKREQELKSIERKRIIEERAGQPKSVKDETDEAVLIAICKEYYARIVALDAEKFDLEVTTVAKEYEVRGGEGGGQREQSIIPPLKKISKTATQMEKMRQWTMKLMKLDMKGSLKPVKKDISKELGGVDTKAPEWKKSMNE</sequence>
<evidence type="ECO:0000313" key="3">
    <source>
        <dbReference type="EMBL" id="CAD7664328.1"/>
    </source>
</evidence>
<reference evidence="3" key="1">
    <citation type="submission" date="2020-11" db="EMBL/GenBank/DDBJ databases">
        <authorList>
            <person name="Tran Van P."/>
        </authorList>
    </citation>
    <scope>NUCLEOTIDE SEQUENCE</scope>
</reference>
<dbReference type="SUPFAM" id="SSF90250">
    <property type="entry name" value="Troponin coil-coiled subunits"/>
    <property type="match status" value="1"/>
</dbReference>
<dbReference type="Proteomes" id="UP000728032">
    <property type="component" value="Unassembled WGS sequence"/>
</dbReference>
<dbReference type="InterPro" id="IPR001978">
    <property type="entry name" value="Troponin"/>
</dbReference>
<evidence type="ECO:0000256" key="1">
    <source>
        <dbReference type="ARBA" id="ARBA00009930"/>
    </source>
</evidence>
<dbReference type="OrthoDB" id="371899at2759"/>
<dbReference type="EMBL" id="CAJPVJ010037635">
    <property type="protein sequence ID" value="CAG2181465.1"/>
    <property type="molecule type" value="Genomic_DNA"/>
</dbReference>
<dbReference type="InterPro" id="IPR038077">
    <property type="entry name" value="Troponin_sf"/>
</dbReference>
<dbReference type="AlphaFoldDB" id="A0A7R9QZK2"/>
<dbReference type="Pfam" id="PF00992">
    <property type="entry name" value="Troponin"/>
    <property type="match status" value="1"/>
</dbReference>
<dbReference type="InterPro" id="IPR050875">
    <property type="entry name" value="Troponin_I"/>
</dbReference>
<evidence type="ECO:0008006" key="5">
    <source>
        <dbReference type="Google" id="ProtNLM"/>
    </source>
</evidence>
<keyword evidence="4" id="KW-1185">Reference proteome</keyword>
<gene>
    <name evidence="3" type="ORF">ONB1V03_LOCUS20886</name>
</gene>
<dbReference type="GO" id="GO:0005861">
    <property type="term" value="C:troponin complex"/>
    <property type="evidence" value="ECO:0007669"/>
    <property type="project" value="InterPro"/>
</dbReference>
<comment type="similarity">
    <text evidence="1">Belongs to the troponin I family.</text>
</comment>
<keyword evidence="2" id="KW-0175">Coiled coil</keyword>
<accession>A0A7R9QZK2</accession>
<feature type="coiled-coil region" evidence="2">
    <location>
        <begin position="3"/>
        <end position="68"/>
    </location>
</feature>
<dbReference type="EMBL" id="OC952460">
    <property type="protein sequence ID" value="CAD7664328.1"/>
    <property type="molecule type" value="Genomic_DNA"/>
</dbReference>
<dbReference type="PANTHER" id="PTHR13738:SF1">
    <property type="entry name" value="TROPONIN I"/>
    <property type="match status" value="1"/>
</dbReference>
<feature type="non-terminal residue" evidence="3">
    <location>
        <position position="1"/>
    </location>
</feature>
<organism evidence="3">
    <name type="scientific">Oppiella nova</name>
    <dbReference type="NCBI Taxonomy" id="334625"/>
    <lineage>
        <taxon>Eukaryota</taxon>
        <taxon>Metazoa</taxon>
        <taxon>Ecdysozoa</taxon>
        <taxon>Arthropoda</taxon>
        <taxon>Chelicerata</taxon>
        <taxon>Arachnida</taxon>
        <taxon>Acari</taxon>
        <taxon>Acariformes</taxon>
        <taxon>Sarcoptiformes</taxon>
        <taxon>Oribatida</taxon>
        <taxon>Brachypylina</taxon>
        <taxon>Oppioidea</taxon>
        <taxon>Oppiidae</taxon>
        <taxon>Oppiella</taxon>
    </lineage>
</organism>
<proteinExistence type="inferred from homology"/>
<dbReference type="GO" id="GO:0006936">
    <property type="term" value="P:muscle contraction"/>
    <property type="evidence" value="ECO:0007669"/>
    <property type="project" value="TreeGrafter"/>
</dbReference>
<dbReference type="Gene3D" id="1.20.5.350">
    <property type="match status" value="1"/>
</dbReference>